<keyword evidence="10" id="KW-0675">Receptor</keyword>
<dbReference type="EMBL" id="MT002480">
    <property type="protein sequence ID" value="QJF54429.1"/>
    <property type="molecule type" value="mRNA"/>
</dbReference>
<evidence type="ECO:0000256" key="7">
    <source>
        <dbReference type="ARBA" id="ARBA00022989"/>
    </source>
</evidence>
<feature type="transmembrane region" description="Helical" evidence="12">
    <location>
        <begin position="54"/>
        <end position="72"/>
    </location>
</feature>
<evidence type="ECO:0000256" key="3">
    <source>
        <dbReference type="ARBA" id="ARBA00022543"/>
    </source>
</evidence>
<evidence type="ECO:0000256" key="9">
    <source>
        <dbReference type="ARBA" id="ARBA00023136"/>
    </source>
</evidence>
<evidence type="ECO:0000256" key="2">
    <source>
        <dbReference type="ARBA" id="ARBA00008130"/>
    </source>
</evidence>
<evidence type="ECO:0000256" key="4">
    <source>
        <dbReference type="ARBA" id="ARBA00022606"/>
    </source>
</evidence>
<dbReference type="GO" id="GO:0009881">
    <property type="term" value="F:photoreceptor activity"/>
    <property type="evidence" value="ECO:0007669"/>
    <property type="project" value="UniProtKB-KW"/>
</dbReference>
<keyword evidence="6" id="KW-0681">Retinal protein</keyword>
<dbReference type="SMART" id="SM01021">
    <property type="entry name" value="Bac_rhodopsin"/>
    <property type="match status" value="1"/>
</dbReference>
<evidence type="ECO:0000256" key="12">
    <source>
        <dbReference type="SAM" id="Phobius"/>
    </source>
</evidence>
<dbReference type="Gene3D" id="1.20.1070.10">
    <property type="entry name" value="Rhodopsin 7-helix transmembrane proteins"/>
    <property type="match status" value="1"/>
</dbReference>
<dbReference type="GO" id="GO:0005886">
    <property type="term" value="C:plasma membrane"/>
    <property type="evidence" value="ECO:0007669"/>
    <property type="project" value="TreeGrafter"/>
</dbReference>
<evidence type="ECO:0000256" key="1">
    <source>
        <dbReference type="ARBA" id="ARBA00004141"/>
    </source>
</evidence>
<organism evidence="13">
    <name type="scientific">Tetraselmis subcordiformis</name>
    <name type="common">Marine green alga</name>
    <name type="synonym">Carteria subcordiformis</name>
    <dbReference type="NCBI Taxonomy" id="3161"/>
    <lineage>
        <taxon>Eukaryota</taxon>
        <taxon>Viridiplantae</taxon>
        <taxon>Chlorophyta</taxon>
        <taxon>core chlorophytes</taxon>
        <taxon>Chlorodendrophyceae</taxon>
        <taxon>Chlorodendrales</taxon>
        <taxon>Chlorodendraceae</taxon>
        <taxon>Tetraselmis</taxon>
    </lineage>
</organism>
<keyword evidence="8" id="KW-0157">Chromophore</keyword>
<keyword evidence="5 12" id="KW-0812">Transmembrane</keyword>
<feature type="transmembrane region" description="Helical" evidence="12">
    <location>
        <begin position="209"/>
        <end position="231"/>
    </location>
</feature>
<feature type="transmembrane region" description="Helical" evidence="12">
    <location>
        <begin position="169"/>
        <end position="188"/>
    </location>
</feature>
<dbReference type="SUPFAM" id="SSF81321">
    <property type="entry name" value="Family A G protein-coupled receptor-like"/>
    <property type="match status" value="1"/>
</dbReference>
<evidence type="ECO:0000256" key="8">
    <source>
        <dbReference type="ARBA" id="ARBA00022991"/>
    </source>
</evidence>
<reference evidence="13" key="1">
    <citation type="journal article" date="2020" name="Proc. Natl. Acad. Sci.">
        <title>RubyACRs, non-algal anion channelrhodopsins with highly red-shifted absorption.</title>
        <authorList>
            <person name="Govorunova E.G."/>
            <person name="Sineshchekov O.A."/>
            <person name="Li H."/>
            <person name="Wang Y."/>
            <person name="Brown L.S."/>
            <person name="Spudich J.L."/>
        </authorList>
    </citation>
    <scope>NUCLEOTIDE SEQUENCE</scope>
</reference>
<dbReference type="InterPro" id="IPR001425">
    <property type="entry name" value="Arc/bac/fun_rhodopsins"/>
</dbReference>
<evidence type="ECO:0000256" key="10">
    <source>
        <dbReference type="ARBA" id="ARBA00023170"/>
    </source>
</evidence>
<feature type="region of interest" description="Disordered" evidence="11">
    <location>
        <begin position="404"/>
        <end position="431"/>
    </location>
</feature>
<evidence type="ECO:0000256" key="11">
    <source>
        <dbReference type="SAM" id="MobiDB-lite"/>
    </source>
</evidence>
<keyword evidence="3" id="KW-0600">Photoreceptor protein</keyword>
<sequence>MADLRYGPEPVFGSCADGNPETFCQLVVNTTLYPALLVDLGPVWEQVASRGTQWFTFVLSVLMTGWFVYNFYTGHCGWEVIFVTTIEFIKIIIELFYEYETPCMIYSVFGPVTSWLRYIEWLLTCPVILIHLSNLTGLDEEYSARTMGLLTSDQGTICFGITSALSRHGLIKIITFLVALCFGVSTFYSASRVYIESYHQVPKGLCRKLVRYLTTMFFCSWLMFPLLFLAGPEGMVYLTWSGSTIGHTVADLMSKNIWGLIAHYLQVKIREHIILHGDVRAKVEKTVAGHTFEVEGFRDEGDDDAEAVSESKLDRRNSFQLIAARLEKKGEQVKLGRKGEMGDDDSEMGDSMKNPAMAGMPINPMPGITAVQGGGGGFGGGGGQMDPQQQMQMMMQMMQMQQQQQQQQSPQSIQQNMMGGMPQQQQNMMGGMPQQQMIGGMDGMGGMGSGGMQMGGSPSPSGQLSPGQMSPGGTNMGGQNMGMMGMQPGMQNMGNYNQPGMYNMGNYNQPM</sequence>
<keyword evidence="4" id="KW-0716">Sensory transduction</keyword>
<dbReference type="PANTHER" id="PTHR28286">
    <property type="match status" value="1"/>
</dbReference>
<dbReference type="Pfam" id="PF01036">
    <property type="entry name" value="Bac_rhodopsin"/>
    <property type="match status" value="1"/>
</dbReference>
<dbReference type="SMR" id="A0A7D3SQP7"/>
<evidence type="ECO:0000256" key="6">
    <source>
        <dbReference type="ARBA" id="ARBA00022925"/>
    </source>
</evidence>
<feature type="region of interest" description="Disordered" evidence="11">
    <location>
        <begin position="453"/>
        <end position="475"/>
    </location>
</feature>
<accession>A0A7D3SQP7</accession>
<feature type="compositionally biased region" description="Low complexity" evidence="11">
    <location>
        <begin position="455"/>
        <end position="473"/>
    </location>
</feature>
<name>A0A7D3SQP7_TETSU</name>
<evidence type="ECO:0000256" key="5">
    <source>
        <dbReference type="ARBA" id="ARBA00022692"/>
    </source>
</evidence>
<evidence type="ECO:0000313" key="13">
    <source>
        <dbReference type="EMBL" id="QJF54429.1"/>
    </source>
</evidence>
<proteinExistence type="evidence at transcript level"/>
<dbReference type="PANTHER" id="PTHR28286:SF2">
    <property type="entry name" value="BACTERIORHODOPSIN _OPSIN, NOPA (EUROFUNG)"/>
    <property type="match status" value="1"/>
</dbReference>
<keyword evidence="7 12" id="KW-1133">Transmembrane helix</keyword>
<comment type="subcellular location">
    <subcellularLocation>
        <location evidence="1">Membrane</location>
        <topology evidence="1">Multi-pass membrane protein</topology>
    </subcellularLocation>
</comment>
<comment type="similarity">
    <text evidence="2">Belongs to the archaeal/bacterial/fungal opsin family.</text>
</comment>
<keyword evidence="9 12" id="KW-0472">Membrane</keyword>
<dbReference type="GO" id="GO:0007602">
    <property type="term" value="P:phototransduction"/>
    <property type="evidence" value="ECO:0007669"/>
    <property type="project" value="UniProtKB-KW"/>
</dbReference>
<feature type="transmembrane region" description="Helical" evidence="12">
    <location>
        <begin position="78"/>
        <end position="97"/>
    </location>
</feature>
<dbReference type="AlphaFoldDB" id="A0A7D3SQP7"/>
<protein>
    <submittedName>
        <fullName evidence="13">Cation channelrhodopsin 3</fullName>
    </submittedName>
</protein>
<dbReference type="PRINTS" id="PR00251">
    <property type="entry name" value="BACTRLOPSIN"/>
</dbReference>